<name>A0ABM1BAN4_LIMPO</name>
<feature type="compositionally biased region" description="Polar residues" evidence="2">
    <location>
        <begin position="220"/>
        <end position="238"/>
    </location>
</feature>
<feature type="domain" description="Calponin-homology (CH)" evidence="3">
    <location>
        <begin position="334"/>
        <end position="439"/>
    </location>
</feature>
<feature type="domain" description="BMERB" evidence="5">
    <location>
        <begin position="956"/>
        <end position="1107"/>
    </location>
</feature>
<feature type="compositionally biased region" description="Low complexity" evidence="2">
    <location>
        <begin position="474"/>
        <end position="492"/>
    </location>
</feature>
<feature type="region of interest" description="Disordered" evidence="2">
    <location>
        <begin position="1099"/>
        <end position="1122"/>
    </location>
</feature>
<feature type="compositionally biased region" description="Polar residues" evidence="2">
    <location>
        <begin position="712"/>
        <end position="729"/>
    </location>
</feature>
<feature type="region of interest" description="Disordered" evidence="2">
    <location>
        <begin position="710"/>
        <end position="775"/>
    </location>
</feature>
<dbReference type="RefSeq" id="XP_022245843.1">
    <property type="nucleotide sequence ID" value="XM_022390135.1"/>
</dbReference>
<dbReference type="RefSeq" id="XP_022245840.1">
    <property type="nucleotide sequence ID" value="XM_022390132.1"/>
</dbReference>
<dbReference type="InterPro" id="IPR050540">
    <property type="entry name" value="F-actin_Monoox_Mical"/>
</dbReference>
<reference evidence="7 8" key="1">
    <citation type="submission" date="2025-05" db="UniProtKB">
        <authorList>
            <consortium name="RefSeq"/>
        </authorList>
    </citation>
    <scope>IDENTIFICATION</scope>
    <source>
        <tissue evidence="7 8">Muscle</tissue>
    </source>
</reference>
<feature type="domain" description="C2 NT-type" evidence="4">
    <location>
        <begin position="8"/>
        <end position="158"/>
    </location>
</feature>
<feature type="compositionally biased region" description="Low complexity" evidence="2">
    <location>
        <begin position="806"/>
        <end position="830"/>
    </location>
</feature>
<dbReference type="GeneID" id="106462791"/>
<dbReference type="Pfam" id="PF10358">
    <property type="entry name" value="NT-C2"/>
    <property type="match status" value="1"/>
</dbReference>
<evidence type="ECO:0000256" key="1">
    <source>
        <dbReference type="SAM" id="Coils"/>
    </source>
</evidence>
<dbReference type="PROSITE" id="PS51840">
    <property type="entry name" value="C2_NT"/>
    <property type="match status" value="1"/>
</dbReference>
<feature type="compositionally biased region" description="Basic and acidic residues" evidence="2">
    <location>
        <begin position="732"/>
        <end position="753"/>
    </location>
</feature>
<feature type="compositionally biased region" description="Basic and acidic residues" evidence="2">
    <location>
        <begin position="310"/>
        <end position="320"/>
    </location>
</feature>
<feature type="compositionally biased region" description="Polar residues" evidence="2">
    <location>
        <begin position="449"/>
        <end position="458"/>
    </location>
</feature>
<keyword evidence="6" id="KW-1185">Reference proteome</keyword>
<organism evidence="6 7">
    <name type="scientific">Limulus polyphemus</name>
    <name type="common">Atlantic horseshoe crab</name>
    <dbReference type="NCBI Taxonomy" id="6850"/>
    <lineage>
        <taxon>Eukaryota</taxon>
        <taxon>Metazoa</taxon>
        <taxon>Ecdysozoa</taxon>
        <taxon>Arthropoda</taxon>
        <taxon>Chelicerata</taxon>
        <taxon>Merostomata</taxon>
        <taxon>Xiphosura</taxon>
        <taxon>Limulidae</taxon>
        <taxon>Limulus</taxon>
    </lineage>
</organism>
<feature type="compositionally biased region" description="Polar residues" evidence="2">
    <location>
        <begin position="493"/>
        <end position="505"/>
    </location>
</feature>
<feature type="coiled-coil region" evidence="1">
    <location>
        <begin position="969"/>
        <end position="1000"/>
    </location>
</feature>
<dbReference type="PROSITE" id="PS50021">
    <property type="entry name" value="CH"/>
    <property type="match status" value="1"/>
</dbReference>
<dbReference type="Gene3D" id="1.10.418.10">
    <property type="entry name" value="Calponin-like domain"/>
    <property type="match status" value="1"/>
</dbReference>
<evidence type="ECO:0000313" key="10">
    <source>
        <dbReference type="RefSeq" id="XP_022245842.1"/>
    </source>
</evidence>
<dbReference type="InterPro" id="IPR001715">
    <property type="entry name" value="CH_dom"/>
</dbReference>
<evidence type="ECO:0000313" key="6">
    <source>
        <dbReference type="Proteomes" id="UP000694941"/>
    </source>
</evidence>
<dbReference type="PROSITE" id="PS51848">
    <property type="entry name" value="BMERB"/>
    <property type="match status" value="1"/>
</dbReference>
<protein>
    <submittedName>
        <fullName evidence="7 8">EH domain-binding protein 1-like isoform X1</fullName>
    </submittedName>
</protein>
<keyword evidence="1" id="KW-0175">Coiled coil</keyword>
<dbReference type="InterPro" id="IPR019448">
    <property type="entry name" value="NT-C2"/>
</dbReference>
<evidence type="ECO:0000259" key="4">
    <source>
        <dbReference type="PROSITE" id="PS51840"/>
    </source>
</evidence>
<gene>
    <name evidence="7 8 9 10 11" type="primary">LOC106462791</name>
</gene>
<evidence type="ECO:0000259" key="3">
    <source>
        <dbReference type="PROSITE" id="PS50021"/>
    </source>
</evidence>
<dbReference type="PANTHER" id="PTHR23167:SF46">
    <property type="entry name" value="EPS15 HOMOLOGY DOMAIN CONTAINING PROTEIN-BINDING PROTEIN 1, ISOFORM F"/>
    <property type="match status" value="1"/>
</dbReference>
<dbReference type="InterPro" id="IPR036872">
    <property type="entry name" value="CH_dom_sf"/>
</dbReference>
<dbReference type="SMART" id="SM01203">
    <property type="entry name" value="DUF3585"/>
    <property type="match status" value="1"/>
</dbReference>
<feature type="region of interest" description="Disordered" evidence="2">
    <location>
        <begin position="449"/>
        <end position="517"/>
    </location>
</feature>
<dbReference type="SMART" id="SM00033">
    <property type="entry name" value="CH"/>
    <property type="match status" value="1"/>
</dbReference>
<proteinExistence type="predicted"/>
<dbReference type="RefSeq" id="XP_013778207.1">
    <property type="nucleotide sequence ID" value="XM_013922753.2"/>
</dbReference>
<accession>A0ABM1BAN4</accession>
<dbReference type="Pfam" id="PF12130">
    <property type="entry name" value="bMERB_dom"/>
    <property type="match status" value="1"/>
</dbReference>
<evidence type="ECO:0000256" key="2">
    <source>
        <dbReference type="SAM" id="MobiDB-lite"/>
    </source>
</evidence>
<evidence type="ECO:0000259" key="5">
    <source>
        <dbReference type="PROSITE" id="PS51848"/>
    </source>
</evidence>
<dbReference type="SUPFAM" id="SSF47576">
    <property type="entry name" value="Calponin-homology domain, CH-domain"/>
    <property type="match status" value="1"/>
</dbReference>
<feature type="region of interest" description="Disordered" evidence="2">
    <location>
        <begin position="220"/>
        <end position="337"/>
    </location>
</feature>
<feature type="compositionally biased region" description="Polar residues" evidence="2">
    <location>
        <begin position="831"/>
        <end position="842"/>
    </location>
</feature>
<sequence>MSSVWKRLQRANKRAARFQFTASYQELMVEGTKKWQPNKLCVVWTRRNRRYSTQAHSWQPTIQNPYRGLVVWPVPENIEIKATLFKDQRSNDFEDKEWTYVIEDISKTGKRRQVASANINLRFYASMDSTQSEVKLKFKPLSKKVTGAHLSLTLSCVFVKEGKATDEDLQSIASLMSMQPPDQDIGNLDDFEDETELNREDTATTISELASQFGLLVASHESSGKSNTMDSRSRSPQASPLVPLSPESGHREDKSSSSSVRPLVKQTEAAVPSATVTPLVTGGGGGFTGTADVETVESRQFSSLVPVGTTRKDTDVDKDNSQSQERGPDSGTAMRPSEDLLTWCKDVTKSFRGVKVTNMTTSWRNGMAFCAVIHHFRPDLIDFSALSPHDIKGNCKKAFDAAFSLGIPRLIEPSDMVILAVPDKLAVMTYLYQLRAHFTGQEVKVQQIGQTATDSTYTIREPDSDEDSLTPLPLVTSSVTDSSGSELSSLQSAATDPSASTSKQSNRTHHPVGDTQVNSSQNFQKLVLEPFQQIPGYSPSQSDSKAEEEKAYFVKLTSNDLIKFHTNFTVSKDSLAKDKSQSSVQEQKITCQEKPKLMTRKQLMNPFDSDGEEEEELAAQNQPSALSVTVECSSSAIVIPSSPTENQSFGRVSTSGESVKRLQKVKDSILEPSHFPHIEKSASEPPVVRSASFMEGEECVDEVPGLLDLSPTKLNRTHSLPNSQPITHRQLSRQEELKERARQLLEQARREAAAKAALKKSSNQLDEQEDERQKQLRERARKLIAEARQGINKPSLDSFPVAPQMSGNNNNENSSNNTHIVTNNNINSSNLPTNVTGKNTVPMTPGKPGSRIRHFKFYQIKKQHGEEEISLTSTPKVDVPMKKGQEKTIITGMIVNLSKSESDNEINGNPPDVNQRQEKTVITSVSQVEHKETSPVVISLAKRLSPDKETFFSSDLSLDSEVSEKSSYVTNELEALEREQEQIDKEAAELENKLRKVMEYGTNKEREEQLMQQWFILVNKRNALIRRQMQLNILEKEEDLERKFELLNRELRAMLSLEDWQKTETQKRREKLLLDELVVIVNKRDELVQHLDTQEKAIEDDEMVENATKGPILREEKSCSIQ</sequence>
<dbReference type="RefSeq" id="XP_022245841.1">
    <property type="nucleotide sequence ID" value="XM_022390133.1"/>
</dbReference>
<dbReference type="Proteomes" id="UP000694941">
    <property type="component" value="Unplaced"/>
</dbReference>
<feature type="compositionally biased region" description="Basic and acidic residues" evidence="2">
    <location>
        <begin position="1112"/>
        <end position="1122"/>
    </location>
</feature>
<dbReference type="PANTHER" id="PTHR23167">
    <property type="entry name" value="CALPONIN HOMOLOGY DOMAIN-CONTAINING PROTEIN DDB_G0272472-RELATED"/>
    <property type="match status" value="1"/>
</dbReference>
<evidence type="ECO:0000313" key="9">
    <source>
        <dbReference type="RefSeq" id="XP_022245841.1"/>
    </source>
</evidence>
<evidence type="ECO:0000313" key="7">
    <source>
        <dbReference type="RefSeq" id="XP_013778207.1"/>
    </source>
</evidence>
<dbReference type="RefSeq" id="XP_022245842.1">
    <property type="nucleotide sequence ID" value="XM_022390134.1"/>
</dbReference>
<dbReference type="Pfam" id="PF00307">
    <property type="entry name" value="CH"/>
    <property type="match status" value="1"/>
</dbReference>
<feature type="region of interest" description="Disordered" evidence="2">
    <location>
        <begin position="806"/>
        <end position="851"/>
    </location>
</feature>
<evidence type="ECO:0000313" key="11">
    <source>
        <dbReference type="RefSeq" id="XP_022245843.1"/>
    </source>
</evidence>
<dbReference type="InterPro" id="IPR022735">
    <property type="entry name" value="bMERB_dom"/>
</dbReference>
<evidence type="ECO:0000313" key="8">
    <source>
        <dbReference type="RefSeq" id="XP_022245840.1"/>
    </source>
</evidence>